<dbReference type="AlphaFoldDB" id="A0A834VZK8"/>
<sequence length="165" mass="17656">MQEEALLLDGSLLRAGIDTRGSGSAERDLGFPGREGRDQRVDVEVLEGVPPLVELEPGGGGGGGWVLLVLLLLGDGFHGRDVGLGFGFRRRRGLLGGVGGSGEHLDHLLEGGRIGLHERRRVRAPRFGSGHGFRSLRRRGRRLGIGWVRSSVGLLLVSWGYGIHG</sequence>
<organism evidence="1 2">
    <name type="scientific">Senna tora</name>
    <dbReference type="NCBI Taxonomy" id="362788"/>
    <lineage>
        <taxon>Eukaryota</taxon>
        <taxon>Viridiplantae</taxon>
        <taxon>Streptophyta</taxon>
        <taxon>Embryophyta</taxon>
        <taxon>Tracheophyta</taxon>
        <taxon>Spermatophyta</taxon>
        <taxon>Magnoliopsida</taxon>
        <taxon>eudicotyledons</taxon>
        <taxon>Gunneridae</taxon>
        <taxon>Pentapetalae</taxon>
        <taxon>rosids</taxon>
        <taxon>fabids</taxon>
        <taxon>Fabales</taxon>
        <taxon>Fabaceae</taxon>
        <taxon>Caesalpinioideae</taxon>
        <taxon>Cassia clade</taxon>
        <taxon>Senna</taxon>
    </lineage>
</organism>
<evidence type="ECO:0000313" key="1">
    <source>
        <dbReference type="EMBL" id="KAF7803437.1"/>
    </source>
</evidence>
<comment type="caution">
    <text evidence="1">The sequence shown here is derived from an EMBL/GenBank/DDBJ whole genome shotgun (WGS) entry which is preliminary data.</text>
</comment>
<evidence type="ECO:0000313" key="2">
    <source>
        <dbReference type="Proteomes" id="UP000634136"/>
    </source>
</evidence>
<keyword evidence="2" id="KW-1185">Reference proteome</keyword>
<protein>
    <submittedName>
        <fullName evidence="1">VQ motif-containing protein 4</fullName>
    </submittedName>
</protein>
<proteinExistence type="predicted"/>
<reference evidence="1" key="1">
    <citation type="submission" date="2020-09" db="EMBL/GenBank/DDBJ databases">
        <title>Genome-Enabled Discovery of Anthraquinone Biosynthesis in Senna tora.</title>
        <authorList>
            <person name="Kang S.-H."/>
            <person name="Pandey R.P."/>
            <person name="Lee C.-M."/>
            <person name="Sim J.-S."/>
            <person name="Jeong J.-T."/>
            <person name="Choi B.-S."/>
            <person name="Jung M."/>
            <person name="Ginzburg D."/>
            <person name="Zhao K."/>
            <person name="Won S.Y."/>
            <person name="Oh T.-J."/>
            <person name="Yu Y."/>
            <person name="Kim N.-H."/>
            <person name="Lee O.R."/>
            <person name="Lee T.-H."/>
            <person name="Bashyal P."/>
            <person name="Kim T.-S."/>
            <person name="Lee W.-H."/>
            <person name="Kawkins C."/>
            <person name="Kim C.-K."/>
            <person name="Kim J.S."/>
            <person name="Ahn B.O."/>
            <person name="Rhee S.Y."/>
            <person name="Sohng J.K."/>
        </authorList>
    </citation>
    <scope>NUCLEOTIDE SEQUENCE</scope>
    <source>
        <tissue evidence="1">Leaf</tissue>
    </source>
</reference>
<dbReference type="EMBL" id="JAAIUW010000013">
    <property type="protein sequence ID" value="KAF7803437.1"/>
    <property type="molecule type" value="Genomic_DNA"/>
</dbReference>
<dbReference type="Proteomes" id="UP000634136">
    <property type="component" value="Unassembled WGS sequence"/>
</dbReference>
<name>A0A834VZK8_9FABA</name>
<gene>
    <name evidence="1" type="ORF">G2W53_042548</name>
</gene>
<accession>A0A834VZK8</accession>